<evidence type="ECO:0000313" key="14">
    <source>
        <dbReference type="EMBL" id="CUH44658.1"/>
    </source>
</evidence>
<dbReference type="PANTHER" id="PTHR33866:SF2">
    <property type="entry name" value="S-ADENOSYLMETHIONINE DECARBOXYLASE PROENZYME"/>
    <property type="match status" value="1"/>
</dbReference>
<dbReference type="PROSITE" id="PS51006">
    <property type="entry name" value="PABS_2"/>
    <property type="match status" value="1"/>
</dbReference>
<evidence type="ECO:0000256" key="4">
    <source>
        <dbReference type="ARBA" id="ARBA00022793"/>
    </source>
</evidence>
<dbReference type="InterPro" id="IPR030374">
    <property type="entry name" value="PABS"/>
</dbReference>
<comment type="caution">
    <text evidence="12">Lacks conserved residue(s) required for the propagation of feature annotation.</text>
</comment>
<dbReference type="GO" id="GO:0016740">
    <property type="term" value="F:transferase activity"/>
    <property type="evidence" value="ECO:0007669"/>
    <property type="project" value="UniProtKB-UniRule"/>
</dbReference>
<dbReference type="Pfam" id="PF02675">
    <property type="entry name" value="AdoMet_dc"/>
    <property type="match status" value="1"/>
</dbReference>
<feature type="domain" description="PABS" evidence="13">
    <location>
        <begin position="203"/>
        <end position="299"/>
    </location>
</feature>
<dbReference type="EMBL" id="CYPS01000055">
    <property type="protein sequence ID" value="CUH44658.1"/>
    <property type="molecule type" value="Genomic_DNA"/>
</dbReference>
<keyword evidence="11" id="KW-0670">Pyruvate</keyword>
<keyword evidence="8" id="KW-0865">Zymogen</keyword>
<evidence type="ECO:0000256" key="11">
    <source>
        <dbReference type="ARBA" id="ARBA00023317"/>
    </source>
</evidence>
<evidence type="ECO:0000256" key="3">
    <source>
        <dbReference type="ARBA" id="ARBA00022679"/>
    </source>
</evidence>
<evidence type="ECO:0000259" key="13">
    <source>
        <dbReference type="PROSITE" id="PS51006"/>
    </source>
</evidence>
<dbReference type="RefSeq" id="WP_058274624.1">
    <property type="nucleotide sequence ID" value="NZ_CYPS01000055.1"/>
</dbReference>
<evidence type="ECO:0000256" key="8">
    <source>
        <dbReference type="ARBA" id="ARBA00023145"/>
    </source>
</evidence>
<proteinExistence type="inferred from homology"/>
<dbReference type="InterPro" id="IPR003826">
    <property type="entry name" value="AdoMetDC_fam_prok"/>
</dbReference>
<dbReference type="Gene3D" id="3.60.90.10">
    <property type="entry name" value="S-adenosylmethionine decarboxylase"/>
    <property type="match status" value="1"/>
</dbReference>
<reference evidence="15" key="1">
    <citation type="submission" date="2015-09" db="EMBL/GenBank/DDBJ databases">
        <authorList>
            <person name="Rodrigo-Torres L."/>
            <person name="Arahal D.R."/>
        </authorList>
    </citation>
    <scope>NUCLEOTIDE SEQUENCE [LARGE SCALE GENOMIC DNA]</scope>
    <source>
        <strain evidence="15">CECT 4293</strain>
    </source>
</reference>
<dbReference type="Proteomes" id="UP000050786">
    <property type="component" value="Unassembled WGS sequence"/>
</dbReference>
<evidence type="ECO:0000256" key="10">
    <source>
        <dbReference type="ARBA" id="ARBA00023270"/>
    </source>
</evidence>
<dbReference type="EC" id="4.1.1.50" evidence="14"/>
<dbReference type="InterPro" id="IPR017716">
    <property type="entry name" value="S-AdoMet_deCOase_pro-enz"/>
</dbReference>
<dbReference type="SUPFAM" id="SSF56276">
    <property type="entry name" value="S-adenosylmethionine decarboxylase"/>
    <property type="match status" value="1"/>
</dbReference>
<keyword evidence="15" id="KW-1185">Reference proteome</keyword>
<keyword evidence="6" id="KW-0745">Spermidine biosynthesis</keyword>
<comment type="similarity">
    <text evidence="2">Belongs to the spermidine/spermine synthase family.</text>
</comment>
<evidence type="ECO:0000256" key="7">
    <source>
        <dbReference type="ARBA" id="ARBA00023115"/>
    </source>
</evidence>
<name>A0A0P1EQB4_9RHOB</name>
<evidence type="ECO:0000256" key="9">
    <source>
        <dbReference type="ARBA" id="ARBA00023239"/>
    </source>
</evidence>
<evidence type="ECO:0000256" key="1">
    <source>
        <dbReference type="ARBA" id="ARBA00001928"/>
    </source>
</evidence>
<keyword evidence="9 14" id="KW-0456">Lyase</keyword>
<keyword evidence="10" id="KW-0704">Schiff base</keyword>
<evidence type="ECO:0000256" key="5">
    <source>
        <dbReference type="ARBA" id="ARBA00022813"/>
    </source>
</evidence>
<dbReference type="GO" id="GO:0008295">
    <property type="term" value="P:spermidine biosynthetic process"/>
    <property type="evidence" value="ECO:0007669"/>
    <property type="project" value="UniProtKB-KW"/>
</dbReference>
<dbReference type="SUPFAM" id="SSF53335">
    <property type="entry name" value="S-adenosyl-L-methionine-dependent methyltransferases"/>
    <property type="match status" value="1"/>
</dbReference>
<keyword evidence="4" id="KW-0210">Decarboxylase</keyword>
<dbReference type="NCBIfam" id="TIGR03330">
    <property type="entry name" value="SAM_DCase_Bsu"/>
    <property type="match status" value="1"/>
</dbReference>
<keyword evidence="3 12" id="KW-0808">Transferase</keyword>
<dbReference type="InterPro" id="IPR016067">
    <property type="entry name" value="S-AdoMet_deCO2ase_core"/>
</dbReference>
<dbReference type="AlphaFoldDB" id="A0A0P1EQB4"/>
<evidence type="ECO:0000256" key="12">
    <source>
        <dbReference type="PROSITE-ProRule" id="PRU00354"/>
    </source>
</evidence>
<protein>
    <submittedName>
        <fullName evidence="14">S-adenosylmethionine decarboxylase proenzyme</fullName>
        <ecNumber evidence="14">4.1.1.50</ecNumber>
    </submittedName>
</protein>
<dbReference type="GO" id="GO:0004014">
    <property type="term" value="F:adenosylmethionine decarboxylase activity"/>
    <property type="evidence" value="ECO:0007669"/>
    <property type="project" value="UniProtKB-EC"/>
</dbReference>
<accession>A0A0P1EQB4</accession>
<gene>
    <name evidence="14" type="primary">speH</name>
    <name evidence="14" type="ORF">RUM4293_03564</name>
</gene>
<organism evidence="14 15">
    <name type="scientific">Ruegeria atlantica</name>
    <dbReference type="NCBI Taxonomy" id="81569"/>
    <lineage>
        <taxon>Bacteria</taxon>
        <taxon>Pseudomonadati</taxon>
        <taxon>Pseudomonadota</taxon>
        <taxon>Alphaproteobacteria</taxon>
        <taxon>Rhodobacterales</taxon>
        <taxon>Roseobacteraceae</taxon>
        <taxon>Ruegeria</taxon>
    </lineage>
</organism>
<evidence type="ECO:0000313" key="15">
    <source>
        <dbReference type="Proteomes" id="UP000050786"/>
    </source>
</evidence>
<dbReference type="PANTHER" id="PTHR33866">
    <property type="entry name" value="S-ADENOSYLMETHIONINE DECARBOXYLASE PROENZYME"/>
    <property type="match status" value="1"/>
</dbReference>
<keyword evidence="5" id="KW-0068">Autocatalytic cleavage</keyword>
<evidence type="ECO:0000256" key="6">
    <source>
        <dbReference type="ARBA" id="ARBA00023066"/>
    </source>
</evidence>
<dbReference type="GO" id="GO:0005829">
    <property type="term" value="C:cytosol"/>
    <property type="evidence" value="ECO:0007669"/>
    <property type="project" value="TreeGrafter"/>
</dbReference>
<dbReference type="InterPro" id="IPR029063">
    <property type="entry name" value="SAM-dependent_MTases_sf"/>
</dbReference>
<keyword evidence="7 12" id="KW-0620">Polyamine biosynthesis</keyword>
<comment type="cofactor">
    <cofactor evidence="1">
        <name>pyruvate</name>
        <dbReference type="ChEBI" id="CHEBI:15361"/>
    </cofactor>
</comment>
<evidence type="ECO:0000256" key="2">
    <source>
        <dbReference type="ARBA" id="ARBA00007867"/>
    </source>
</evidence>
<sequence length="299" mass="33519">MSAVLPSLGVYLLTDFVNSTALYDPAPAEEALTSAAIAAKAHVLDVETHDFGQRAWFTGVALLAESHISIHTWPEHGYTAIDIFMCGDAEPQRIDVHSIKQGLIERNLPRLAVKGRMSDLCRCPATISLILCAICIYVLFGPVRYSGHVQSLPVHLLIVIRHDNLSHLTINCPMIFIGGFQTELRLASMGAEGLVVLSVVAGTVAEFALTGRITAFAQGHLYFDRIVWRKQSQYQSLVVTNTWQKNDLRLYIDGHLQFAEADEYRYREALVHPILSWGETRPSPFWFWAEVTGWQRERS</sequence>